<feature type="transmembrane region" description="Helical" evidence="2">
    <location>
        <begin position="102"/>
        <end position="125"/>
    </location>
</feature>
<dbReference type="RefSeq" id="WP_190762888.1">
    <property type="nucleotide sequence ID" value="NZ_JACXLD010000002.1"/>
</dbReference>
<dbReference type="Proteomes" id="UP000610558">
    <property type="component" value="Unassembled WGS sequence"/>
</dbReference>
<sequence length="647" mass="70027">MKTTNNKPFMLAAYVLGMAVILWMGLGVIHSGLALLVMALIAGAFLMGASELWRYQRETDALAIALDQLSDTPDTLEPWLQKVPEGLRHTVRKRVEDEHVGLPAPVLTPYLIGLLVMLGLLGTFIGMVDTLHGAVQALEGNTELEAVREGLAAPIRGLGLAFATSVAGISSSALLGLVSTLCRRQRLNSSRQLDQKVSRELAGFSLAQNRLNTYRALQNQAEALPQIASQLSELVTRLDTMAVQLGENSRELATQLSGSTTSMVEHVQTSTTSLAQQLENSSAQLAERLGSSAQQLAGNVQLSGVELDTRLREQQQEFLVAAQQHYLQLAESVKATLETSLSESGRLAGESIEPAVSNILQNMAVRSEQHQLDLHELVKQQLEQTGALLAASTQGHSESWSQILASQAESHQALLASLEQQQSALIEQLTKQDEQRQGHWQAGMVELQQQAGEQLASLGKALEEPVGNLLAVASETPKAAAELLEKLRQEMSDSLERDNANLKDRAALLQDLSSLSSALSESSQSQSEALDKLLSSSESILTDMAQRFDQHLGEGLQQLKEAGDNFGADSVELAAMGEVFAGAVNQFSETNSALMARLESIEQTLQQSGARSDEQMAYYVAQAREIIDVNMLSQQEMISHLQQLAKA</sequence>
<reference evidence="3" key="1">
    <citation type="submission" date="2020-09" db="EMBL/GenBank/DDBJ databases">
        <authorList>
            <person name="Yoon J.-W."/>
        </authorList>
    </citation>
    <scope>NUCLEOTIDE SEQUENCE</scope>
    <source>
        <strain evidence="3">KMU-158</strain>
    </source>
</reference>
<proteinExistence type="predicted"/>
<evidence type="ECO:0000256" key="2">
    <source>
        <dbReference type="SAM" id="Phobius"/>
    </source>
</evidence>
<dbReference type="AlphaFoldDB" id="A0A927C028"/>
<feature type="transmembrane region" description="Helical" evidence="2">
    <location>
        <begin position="158"/>
        <end position="182"/>
    </location>
</feature>
<keyword evidence="1" id="KW-0175">Coiled coil</keyword>
<organism evidence="3 4">
    <name type="scientific">Spongiibacter pelagi</name>
    <dbReference type="NCBI Taxonomy" id="2760804"/>
    <lineage>
        <taxon>Bacteria</taxon>
        <taxon>Pseudomonadati</taxon>
        <taxon>Pseudomonadota</taxon>
        <taxon>Gammaproteobacteria</taxon>
        <taxon>Cellvibrionales</taxon>
        <taxon>Spongiibacteraceae</taxon>
        <taxon>Spongiibacter</taxon>
    </lineage>
</organism>
<evidence type="ECO:0000256" key="1">
    <source>
        <dbReference type="SAM" id="Coils"/>
    </source>
</evidence>
<feature type="coiled-coil region" evidence="1">
    <location>
        <begin position="408"/>
        <end position="435"/>
    </location>
</feature>
<accession>A0A927C028</accession>
<comment type="caution">
    <text evidence="3">The sequence shown here is derived from an EMBL/GenBank/DDBJ whole genome shotgun (WGS) entry which is preliminary data.</text>
</comment>
<keyword evidence="2" id="KW-0812">Transmembrane</keyword>
<dbReference type="EMBL" id="JACXLD010000002">
    <property type="protein sequence ID" value="MBD2858234.1"/>
    <property type="molecule type" value="Genomic_DNA"/>
</dbReference>
<keyword evidence="2" id="KW-0472">Membrane</keyword>
<keyword evidence="2" id="KW-1133">Transmembrane helix</keyword>
<protein>
    <recommendedName>
        <fullName evidence="5">DUF802 domain-containing protein</fullName>
    </recommendedName>
</protein>
<evidence type="ECO:0000313" key="3">
    <source>
        <dbReference type="EMBL" id="MBD2858234.1"/>
    </source>
</evidence>
<name>A0A927C028_9GAMM</name>
<evidence type="ECO:0000313" key="4">
    <source>
        <dbReference type="Proteomes" id="UP000610558"/>
    </source>
</evidence>
<evidence type="ECO:0008006" key="5">
    <source>
        <dbReference type="Google" id="ProtNLM"/>
    </source>
</evidence>
<gene>
    <name evidence="3" type="ORF">IB286_04370</name>
</gene>
<keyword evidence="4" id="KW-1185">Reference proteome</keyword>